<organism evidence="1 2">
    <name type="scientific">Vermiconidia calcicola</name>
    <dbReference type="NCBI Taxonomy" id="1690605"/>
    <lineage>
        <taxon>Eukaryota</taxon>
        <taxon>Fungi</taxon>
        <taxon>Dikarya</taxon>
        <taxon>Ascomycota</taxon>
        <taxon>Pezizomycotina</taxon>
        <taxon>Dothideomycetes</taxon>
        <taxon>Dothideomycetidae</taxon>
        <taxon>Mycosphaerellales</taxon>
        <taxon>Extremaceae</taxon>
        <taxon>Vermiconidia</taxon>
    </lineage>
</organism>
<sequence length="504" mass="56600">MRRMFGRGAPLRAAIYAACLAAFIFFGYDQGVLSGLLENPHFQEQFGDPPPVIIGITVASYCLGALIGCIINFFIGDILGRRKMIWLAMGLIIVGATLQTSAFTLAHLITGRLITGFGTGIDSSTVPMYQSELCRKEWRGRIVSWEIWFIGVGIVTAYWIDYGFSYVDSDVAWRTPIGIQLIFAIIVTFIVWGLPESPRWLYKRGRKDETLEVLCAVHDLPPDDEYIVSEMDSIRMAVELEQNEGAQKATAVFKNDILQTRRRVILAWFGLFMNQMSGINLVVYYMPTVLVSNVGVERNTALLIAGFVQLMFVIGNTVPALALDRMGRKYTMFWGCAALSVCMMLIAVLLSFGEKNTSSAAITFFFLYMLIFGGTINVVPWVYGPEILPLEARTRGTAISVSAHWLWNFFIVMISPVLIEGIGWQTYLIFMCLLISFCPIIYFYYPETSNLGLEEIDQIFLPESMGGLNGNARKRLTREAADQRRRSVGMSKDEISHLQHVEKA</sequence>
<name>A0ACC3NXI2_9PEZI</name>
<accession>A0ACC3NXI2</accession>
<evidence type="ECO:0000313" key="2">
    <source>
        <dbReference type="Proteomes" id="UP001281147"/>
    </source>
</evidence>
<comment type="caution">
    <text evidence="1">The sequence shown here is derived from an EMBL/GenBank/DDBJ whole genome shotgun (WGS) entry which is preliminary data.</text>
</comment>
<proteinExistence type="predicted"/>
<gene>
    <name evidence="1" type="ORF">LTR37_000630</name>
</gene>
<protein>
    <submittedName>
        <fullName evidence="1">Uncharacterized protein</fullName>
    </submittedName>
</protein>
<dbReference type="EMBL" id="JAUTXU010000003">
    <property type="protein sequence ID" value="KAK3725119.1"/>
    <property type="molecule type" value="Genomic_DNA"/>
</dbReference>
<dbReference type="Proteomes" id="UP001281147">
    <property type="component" value="Unassembled WGS sequence"/>
</dbReference>
<evidence type="ECO:0000313" key="1">
    <source>
        <dbReference type="EMBL" id="KAK3725119.1"/>
    </source>
</evidence>
<reference evidence="1" key="1">
    <citation type="submission" date="2023-07" db="EMBL/GenBank/DDBJ databases">
        <title>Black Yeasts Isolated from many extreme environments.</title>
        <authorList>
            <person name="Coleine C."/>
            <person name="Stajich J.E."/>
            <person name="Selbmann L."/>
        </authorList>
    </citation>
    <scope>NUCLEOTIDE SEQUENCE</scope>
    <source>
        <strain evidence="1">CCFEE 5714</strain>
    </source>
</reference>
<keyword evidence="2" id="KW-1185">Reference proteome</keyword>